<keyword evidence="1" id="KW-0812">Transmembrane</keyword>
<proteinExistence type="predicted"/>
<gene>
    <name evidence="3" type="ORF">GTP69_09980</name>
</gene>
<dbReference type="RefSeq" id="WP_161054742.1">
    <property type="nucleotide sequence ID" value="NZ_WWCT01000006.1"/>
</dbReference>
<evidence type="ECO:0000313" key="4">
    <source>
        <dbReference type="Proteomes" id="UP000642144"/>
    </source>
</evidence>
<dbReference type="Gene3D" id="2.40.50.1020">
    <property type="entry name" value="LytTr DNA-binding domain"/>
    <property type="match status" value="1"/>
</dbReference>
<dbReference type="Pfam" id="PF04397">
    <property type="entry name" value="LytTR"/>
    <property type="match status" value="1"/>
</dbReference>
<dbReference type="InterPro" id="IPR007492">
    <property type="entry name" value="LytTR_DNA-bd_dom"/>
</dbReference>
<dbReference type="PANTHER" id="PTHR37299">
    <property type="entry name" value="TRANSCRIPTIONAL REGULATOR-RELATED"/>
    <property type="match status" value="1"/>
</dbReference>
<dbReference type="InterPro" id="IPR046947">
    <property type="entry name" value="LytR-like"/>
</dbReference>
<comment type="caution">
    <text evidence="3">The sequence shown here is derived from an EMBL/GenBank/DDBJ whole genome shotgun (WGS) entry which is preliminary data.</text>
</comment>
<accession>A0ABW9VYK1</accession>
<evidence type="ECO:0000256" key="1">
    <source>
        <dbReference type="SAM" id="Phobius"/>
    </source>
</evidence>
<evidence type="ECO:0000313" key="3">
    <source>
        <dbReference type="EMBL" id="MYN26736.1"/>
    </source>
</evidence>
<reference evidence="3 4" key="1">
    <citation type="submission" date="2019-12" db="EMBL/GenBank/DDBJ databases">
        <title>Novel species isolated from a subtropical stream in China.</title>
        <authorList>
            <person name="Lu H."/>
        </authorList>
    </citation>
    <scope>NUCLEOTIDE SEQUENCE [LARGE SCALE GENOMIC DNA]</scope>
    <source>
        <strain evidence="3 4">CY42W</strain>
    </source>
</reference>
<dbReference type="SMART" id="SM00850">
    <property type="entry name" value="LytTR"/>
    <property type="match status" value="1"/>
</dbReference>
<dbReference type="PROSITE" id="PS50930">
    <property type="entry name" value="HTH_LYTTR"/>
    <property type="match status" value="1"/>
</dbReference>
<feature type="transmembrane region" description="Helical" evidence="1">
    <location>
        <begin position="129"/>
        <end position="150"/>
    </location>
</feature>
<feature type="transmembrane region" description="Helical" evidence="1">
    <location>
        <begin position="16"/>
        <end position="35"/>
    </location>
</feature>
<organism evidence="3 4">
    <name type="scientific">Duganella levis</name>
    <dbReference type="NCBI Taxonomy" id="2692169"/>
    <lineage>
        <taxon>Bacteria</taxon>
        <taxon>Pseudomonadati</taxon>
        <taxon>Pseudomonadota</taxon>
        <taxon>Betaproteobacteria</taxon>
        <taxon>Burkholderiales</taxon>
        <taxon>Oxalobacteraceae</taxon>
        <taxon>Telluria group</taxon>
        <taxon>Duganella</taxon>
    </lineage>
</organism>
<protein>
    <recommendedName>
        <fullName evidence="2">HTH LytTR-type domain-containing protein</fullName>
    </recommendedName>
</protein>
<keyword evidence="1" id="KW-0472">Membrane</keyword>
<sequence length="283" mass="30843">MTTSVYPDPVPAAMPAWLRSHAWALVYWLAFLLVLEPGNVLRASQAGQLLSLPHEALRILVAAMLGTTVTSVIQILVERFPLHGPHRASHFLIHAAAAAGLALTLILASCFLAAWVFAGKWLPSWDEMWDQLMGNFTLLMFALAALTALVQRRATPTPAPSDTPAPAIDVTSALTHVEIKRRGQVISLALSEVDWIEAQGNYVALHVGAEQHLVRDTLSRFADKLDAGKFLRIHRSMVVALDRITAVEALANGDSLLHLAHGDPLRASRTYAAAIKAIRETKR</sequence>
<dbReference type="EMBL" id="WWCT01000006">
    <property type="protein sequence ID" value="MYN26736.1"/>
    <property type="molecule type" value="Genomic_DNA"/>
</dbReference>
<feature type="transmembrane region" description="Helical" evidence="1">
    <location>
        <begin position="92"/>
        <end position="117"/>
    </location>
</feature>
<feature type="domain" description="HTH LytTR-type" evidence="2">
    <location>
        <begin position="177"/>
        <end position="281"/>
    </location>
</feature>
<keyword evidence="4" id="KW-1185">Reference proteome</keyword>
<evidence type="ECO:0000259" key="2">
    <source>
        <dbReference type="PROSITE" id="PS50930"/>
    </source>
</evidence>
<feature type="transmembrane region" description="Helical" evidence="1">
    <location>
        <begin position="56"/>
        <end position="77"/>
    </location>
</feature>
<dbReference type="Proteomes" id="UP000642144">
    <property type="component" value="Unassembled WGS sequence"/>
</dbReference>
<name>A0ABW9VYK1_9BURK</name>
<dbReference type="PANTHER" id="PTHR37299:SF1">
    <property type="entry name" value="STAGE 0 SPORULATION PROTEIN A HOMOLOG"/>
    <property type="match status" value="1"/>
</dbReference>
<keyword evidence="1" id="KW-1133">Transmembrane helix</keyword>